<protein>
    <submittedName>
        <fullName evidence="2">Uncharacterized protein</fullName>
    </submittedName>
</protein>
<sequence length="179" mass="20915">MKRKVNVIEDIDGKKTVFIHDIIFKGKRSVNWDDVEKYLKQYVGDIYTIDDSNDAVYIGTDLPDEYTHSNYTHILKGANAKAKANATQGLPELIEIAAEKKYTENYKEKHMADAMYGWYRYESRFALPVFNEVGEIERYNVFNVIMVIRHAKDGKMYLYDIMNIKKETSTLFQSEDITQ</sequence>
<gene>
    <name evidence="2" type="ORF">DWV67_03650</name>
    <name evidence="1" type="ORF">DXB36_01585</name>
</gene>
<evidence type="ECO:0000313" key="4">
    <source>
        <dbReference type="Proteomes" id="UP000266376"/>
    </source>
</evidence>
<dbReference type="Proteomes" id="UP000266376">
    <property type="component" value="Unassembled WGS sequence"/>
</dbReference>
<dbReference type="AlphaFoldDB" id="A0A395XQW0"/>
<comment type="caution">
    <text evidence="2">The sequence shown here is derived from an EMBL/GenBank/DDBJ whole genome shotgun (WGS) entry which is preliminary data.</text>
</comment>
<proteinExistence type="predicted"/>
<organism evidence="2 4">
    <name type="scientific">Dorea formicigenerans</name>
    <dbReference type="NCBI Taxonomy" id="39486"/>
    <lineage>
        <taxon>Bacteria</taxon>
        <taxon>Bacillati</taxon>
        <taxon>Bacillota</taxon>
        <taxon>Clostridia</taxon>
        <taxon>Lachnospirales</taxon>
        <taxon>Lachnospiraceae</taxon>
        <taxon>Dorea</taxon>
    </lineage>
</organism>
<dbReference type="EMBL" id="QSAJ01000006">
    <property type="protein sequence ID" value="RGW54831.1"/>
    <property type="molecule type" value="Genomic_DNA"/>
</dbReference>
<name>A0A395XQW0_9FIRM</name>
<reference evidence="3 4" key="1">
    <citation type="submission" date="2018-08" db="EMBL/GenBank/DDBJ databases">
        <title>A genome reference for cultivated species of the human gut microbiota.</title>
        <authorList>
            <person name="Zou Y."/>
            <person name="Xue W."/>
            <person name="Luo G."/>
        </authorList>
    </citation>
    <scope>NUCLEOTIDE SEQUENCE [LARGE SCALE GENOMIC DNA]</scope>
    <source>
        <strain evidence="2 4">AF12-11</strain>
        <strain evidence="1 3">OM03-2</strain>
    </source>
</reference>
<dbReference type="Proteomes" id="UP000260841">
    <property type="component" value="Unassembled WGS sequence"/>
</dbReference>
<evidence type="ECO:0000313" key="3">
    <source>
        <dbReference type="Proteomes" id="UP000260841"/>
    </source>
</evidence>
<evidence type="ECO:0000313" key="2">
    <source>
        <dbReference type="EMBL" id="RGW54831.1"/>
    </source>
</evidence>
<dbReference type="EMBL" id="QSVB01000001">
    <property type="protein sequence ID" value="RGN93952.1"/>
    <property type="molecule type" value="Genomic_DNA"/>
</dbReference>
<evidence type="ECO:0000313" key="1">
    <source>
        <dbReference type="EMBL" id="RGN93952.1"/>
    </source>
</evidence>
<accession>A0A395XQW0</accession>